<dbReference type="Pfam" id="PF12119">
    <property type="entry name" value="DUF3581"/>
    <property type="match status" value="1"/>
</dbReference>
<sequence>MFIRQFYQNKDAKVCFSRQQASDFAKNVADDFNPLHDIEAKRFCVPGDLLFAVILDKSGLNQEMSFTFSGMVTDANELYFPNAVSGSARVTDDKDKTYLSIDVGGKNSRCETLTESLVRSYVAFSGDTFPHILGDLMRENSVMINPARPMVMYESMKIHLSTVDVTEVSLKFNKKETELTVDGKRGKARLVFDFISNGETIGYGEKHMVLSGLREYDQEVMDAVNQEYMAMKDTYRQQQAVNG</sequence>
<gene>
    <name evidence="1" type="ORF">FE810_02625</name>
</gene>
<dbReference type="OrthoDB" id="5892138at2"/>
<dbReference type="AlphaFoldDB" id="A0A5R9IT05"/>
<evidence type="ECO:0000313" key="1">
    <source>
        <dbReference type="EMBL" id="TLU67197.1"/>
    </source>
</evidence>
<dbReference type="Proteomes" id="UP000307790">
    <property type="component" value="Unassembled WGS sequence"/>
</dbReference>
<proteinExistence type="predicted"/>
<name>A0A5R9IT05_9GAMM</name>
<accession>A0A5R9IT05</accession>
<protein>
    <submittedName>
        <fullName evidence="1">DUF3581 family protein</fullName>
    </submittedName>
</protein>
<reference evidence="1 2" key="1">
    <citation type="submission" date="2019-05" db="EMBL/GenBank/DDBJ databases">
        <title>Genome sequences of Thalassotalea litorea 1K03283.</title>
        <authorList>
            <person name="Zhang D."/>
        </authorList>
    </citation>
    <scope>NUCLEOTIDE SEQUENCE [LARGE SCALE GENOMIC DNA]</scope>
    <source>
        <strain evidence="1 2">MCCC 1K03283</strain>
    </source>
</reference>
<dbReference type="EMBL" id="VCBC01000003">
    <property type="protein sequence ID" value="TLU67197.1"/>
    <property type="molecule type" value="Genomic_DNA"/>
</dbReference>
<evidence type="ECO:0000313" key="2">
    <source>
        <dbReference type="Proteomes" id="UP000307790"/>
    </source>
</evidence>
<organism evidence="1 2">
    <name type="scientific">Thalassotalea litorea</name>
    <dbReference type="NCBI Taxonomy" id="2020715"/>
    <lineage>
        <taxon>Bacteria</taxon>
        <taxon>Pseudomonadati</taxon>
        <taxon>Pseudomonadota</taxon>
        <taxon>Gammaproteobacteria</taxon>
        <taxon>Alteromonadales</taxon>
        <taxon>Colwelliaceae</taxon>
        <taxon>Thalassotalea</taxon>
    </lineage>
</organism>
<dbReference type="RefSeq" id="WP_138318478.1">
    <property type="nucleotide sequence ID" value="NZ_VCBC01000003.1"/>
</dbReference>
<comment type="caution">
    <text evidence="1">The sequence shown here is derived from an EMBL/GenBank/DDBJ whole genome shotgun (WGS) entry which is preliminary data.</text>
</comment>
<keyword evidence="2" id="KW-1185">Reference proteome</keyword>
<dbReference type="InterPro" id="IPR021974">
    <property type="entry name" value="DUF3581"/>
</dbReference>